<sequence>MSVHWHVVGASSLVVYLTPQIHTAPDHFILSWRARLTSLVAATTTTCHTIRLLGFFITSCTIVSRPALYRWFLPSFSQDVVPVSFSTHFADYSTTLPLVFRCQQSNSYHEKFTSYILLCSLAHSNVSSTFSPHKVSFTNHTATAGQTRYGQKP</sequence>
<evidence type="ECO:0000313" key="2">
    <source>
        <dbReference type="Proteomes" id="UP000054304"/>
    </source>
</evidence>
<organism evidence="1 2">
    <name type="scientific">Lachancea lanzarotensis</name>
    <dbReference type="NCBI Taxonomy" id="1245769"/>
    <lineage>
        <taxon>Eukaryota</taxon>
        <taxon>Fungi</taxon>
        <taxon>Dikarya</taxon>
        <taxon>Ascomycota</taxon>
        <taxon>Saccharomycotina</taxon>
        <taxon>Saccharomycetes</taxon>
        <taxon>Saccharomycetales</taxon>
        <taxon>Saccharomycetaceae</taxon>
        <taxon>Lachancea</taxon>
    </lineage>
</organism>
<dbReference type="RefSeq" id="XP_022630382.1">
    <property type="nucleotide sequence ID" value="XM_022775523.1"/>
</dbReference>
<name>A0A0C7NCR7_9SACH</name>
<protein>
    <submittedName>
        <fullName evidence="1">LALA0S10e04060g1_1</fullName>
    </submittedName>
</protein>
<dbReference type="Proteomes" id="UP000054304">
    <property type="component" value="Unassembled WGS sequence"/>
</dbReference>
<keyword evidence="2" id="KW-1185">Reference proteome</keyword>
<proteinExistence type="predicted"/>
<dbReference type="AlphaFoldDB" id="A0A0C7NCR7"/>
<accession>A0A0C7NCR7</accession>
<reference evidence="1 2" key="1">
    <citation type="submission" date="2014-12" db="EMBL/GenBank/DDBJ databases">
        <authorList>
            <person name="Neuveglise Cecile"/>
        </authorList>
    </citation>
    <scope>NUCLEOTIDE SEQUENCE [LARGE SCALE GENOMIC DNA]</scope>
    <source>
        <strain evidence="1 2">CBS 12615</strain>
    </source>
</reference>
<dbReference type="HOGENOM" id="CLU_1713592_0_0_1"/>
<dbReference type="EMBL" id="LN736369">
    <property type="protein sequence ID" value="CEP64172.1"/>
    <property type="molecule type" value="Genomic_DNA"/>
</dbReference>
<dbReference type="GeneID" id="34687713"/>
<gene>
    <name evidence="1" type="ORF">LALA0_S10e04060g</name>
</gene>
<evidence type="ECO:0000313" key="1">
    <source>
        <dbReference type="EMBL" id="CEP64172.1"/>
    </source>
</evidence>